<evidence type="ECO:0000313" key="2">
    <source>
        <dbReference type="EMBL" id="NME21165.1"/>
    </source>
</evidence>
<evidence type="ECO:0000313" key="3">
    <source>
        <dbReference type="Proteomes" id="UP000587270"/>
    </source>
</evidence>
<name>A0AAW9ZGE6_LIMRT</name>
<feature type="region of interest" description="Disordered" evidence="1">
    <location>
        <begin position="388"/>
        <end position="422"/>
    </location>
</feature>
<dbReference type="EMBL" id="JABAFN010000001">
    <property type="protein sequence ID" value="NME21165.1"/>
    <property type="molecule type" value="Genomic_DNA"/>
</dbReference>
<protein>
    <submittedName>
        <fullName evidence="2">Phage portal protein</fullName>
    </submittedName>
</protein>
<comment type="caution">
    <text evidence="2">The sequence shown here is derived from an EMBL/GenBank/DDBJ whole genome shotgun (WGS) entry which is preliminary data.</text>
</comment>
<dbReference type="InterPro" id="IPR006427">
    <property type="entry name" value="Portal_HK97"/>
</dbReference>
<accession>A0AAW9ZGE6</accession>
<dbReference type="Pfam" id="PF04860">
    <property type="entry name" value="Phage_portal"/>
    <property type="match status" value="1"/>
</dbReference>
<proteinExistence type="predicted"/>
<dbReference type="InterPro" id="IPR006944">
    <property type="entry name" value="Phage/GTA_portal"/>
</dbReference>
<feature type="compositionally biased region" description="Basic and acidic residues" evidence="1">
    <location>
        <begin position="398"/>
        <end position="416"/>
    </location>
</feature>
<dbReference type="NCBIfam" id="TIGR01537">
    <property type="entry name" value="portal_HK97"/>
    <property type="match status" value="1"/>
</dbReference>
<evidence type="ECO:0000256" key="1">
    <source>
        <dbReference type="SAM" id="MobiDB-lite"/>
    </source>
</evidence>
<organism evidence="2 3">
    <name type="scientific">Limosilactobacillus reuteri</name>
    <name type="common">Lactobacillus reuteri</name>
    <dbReference type="NCBI Taxonomy" id="1598"/>
    <lineage>
        <taxon>Bacteria</taxon>
        <taxon>Bacillati</taxon>
        <taxon>Bacillota</taxon>
        <taxon>Bacilli</taxon>
        <taxon>Lactobacillales</taxon>
        <taxon>Lactobacillaceae</taxon>
        <taxon>Limosilactobacillus</taxon>
    </lineage>
</organism>
<sequence>MLFHTTEKRDWAQDYIDQGIIPGYSTLGTYAGVGALRNSDVLTAVSHVASNVARFPIVILDDNKNEVKNIKAVDYLLNKHPNDMLSAYHWRFIMTVNAILTGDGFTRIVRDPKNKSPLQLEYYPTSQTYIDYSDIKDIKYEFTQINSKGSNRTIVCPASDVIHFMFFTYDGIHGRSPLLSLGNEIGLQDDGIKTLRRFFRSGLKGGILKAKGKLSKEARRKTREEFEFAQNGGSAGSPIVTDDTFDYAPIEVDTNVLQLINSNNYSTSQIAKALHIPAYKLAVNSPNQSIKQLNEDFIRSDLPYYFKPIASNIEMTMLTDRQRHNYHVDFDTRKETGLSMDDVQKGVNNTIITPNEGRVLAGMVKSDNPDLDRYQSTLNTVFLDKKEEYQDNTTMKGGENHDDKRFGNSSSDHADPNESGNG</sequence>
<dbReference type="Proteomes" id="UP000587270">
    <property type="component" value="Unassembled WGS sequence"/>
</dbReference>
<dbReference type="AlphaFoldDB" id="A0AAW9ZGE6"/>
<dbReference type="RefSeq" id="WP_170090499.1">
    <property type="nucleotide sequence ID" value="NZ_JABAFN010000001.1"/>
</dbReference>
<gene>
    <name evidence="2" type="ORF">HF865_00260</name>
</gene>
<reference evidence="2 3" key="1">
    <citation type="submission" date="2020-04" db="EMBL/GenBank/DDBJ databases">
        <authorList>
            <person name="Hitch T.C.A."/>
            <person name="Wylensek D."/>
            <person name="Clavel T."/>
        </authorList>
    </citation>
    <scope>NUCLEOTIDE SEQUENCE [LARGE SCALE GENOMIC DNA]</scope>
    <source>
        <strain evidence="2 3">WCA-386-APC-4I</strain>
    </source>
</reference>